<dbReference type="NCBIfam" id="TIGR00715">
    <property type="entry name" value="precor6x_red"/>
    <property type="match status" value="1"/>
</dbReference>
<dbReference type="Proteomes" id="UP001190466">
    <property type="component" value="Chromosome"/>
</dbReference>
<proteinExistence type="predicted"/>
<accession>A0ABN9P8V3</accession>
<dbReference type="PANTHER" id="PTHR36925:SF1">
    <property type="entry name" value="COBALT-PRECORRIN-6A REDUCTASE"/>
    <property type="match status" value="1"/>
</dbReference>
<dbReference type="Pfam" id="PF02571">
    <property type="entry name" value="CbiJ"/>
    <property type="match status" value="1"/>
</dbReference>
<evidence type="ECO:0000256" key="3">
    <source>
        <dbReference type="ARBA" id="ARBA00023002"/>
    </source>
</evidence>
<gene>
    <name evidence="4" type="ORF">MU0050_004630</name>
</gene>
<comment type="pathway">
    <text evidence="1">Cofactor biosynthesis; adenosylcobalamin biosynthesis.</text>
</comment>
<evidence type="ECO:0000256" key="1">
    <source>
        <dbReference type="ARBA" id="ARBA00004953"/>
    </source>
</evidence>
<dbReference type="EMBL" id="OY726395">
    <property type="protein sequence ID" value="CAJ1587128.1"/>
    <property type="molecule type" value="Genomic_DNA"/>
</dbReference>
<organism evidence="4 5">
    <name type="scientific">[Mycobacterium] wendilense</name>
    <dbReference type="NCBI Taxonomy" id="3064284"/>
    <lineage>
        <taxon>Bacteria</taxon>
        <taxon>Bacillati</taxon>
        <taxon>Actinomycetota</taxon>
        <taxon>Actinomycetes</taxon>
        <taxon>Mycobacteriales</taxon>
        <taxon>Mycobacteriaceae</taxon>
        <taxon>Mycolicibacter</taxon>
    </lineage>
</organism>
<keyword evidence="5" id="KW-1185">Reference proteome</keyword>
<keyword evidence="2" id="KW-0169">Cobalamin biosynthesis</keyword>
<protein>
    <submittedName>
        <fullName evidence="4">Cobalt-precorrin-6A reductase</fullName>
        <ecNumber evidence="4">1.3.1.106</ecNumber>
    </submittedName>
</protein>
<sequence>MAPRVLLLGGTAEARALAARLVAADIDVTSSLAGRVADPRMPVGPVRVGGFGGVDGLRAALVDYDAVIDATHPFAATMSANAVAACTAGPVQRPLLRLERPGWAERARPSWHWVDSHDQAATETARLGERPFLTIGRQQLARFVPALRDTAALARVVDAPEFELPPRWRLINSRGPYQLAGELALLREHRADVLVTKDSGGEYTWPKMLAADELGLPVVIVARPAVPAEIPVVADVDAALAWLSAQRRLR</sequence>
<keyword evidence="3 4" id="KW-0560">Oxidoreductase</keyword>
<reference evidence="4 5" key="1">
    <citation type="submission" date="2023-08" db="EMBL/GenBank/DDBJ databases">
        <authorList>
            <person name="Folkvardsen B D."/>
            <person name="Norman A."/>
        </authorList>
    </citation>
    <scope>NUCLEOTIDE SEQUENCE [LARGE SCALE GENOMIC DNA]</scope>
    <source>
        <strain evidence="4 5">Mu0050</strain>
    </source>
</reference>
<dbReference type="InterPro" id="IPR003723">
    <property type="entry name" value="Precorrin-6x_reduct"/>
</dbReference>
<dbReference type="EC" id="1.3.1.106" evidence="4"/>
<evidence type="ECO:0000313" key="4">
    <source>
        <dbReference type="EMBL" id="CAJ1587128.1"/>
    </source>
</evidence>
<evidence type="ECO:0000256" key="2">
    <source>
        <dbReference type="ARBA" id="ARBA00022573"/>
    </source>
</evidence>
<name>A0ABN9P8V3_9MYCO</name>
<dbReference type="RefSeq" id="WP_316512934.1">
    <property type="nucleotide sequence ID" value="NZ_OY726395.1"/>
</dbReference>
<dbReference type="NCBIfam" id="NF005968">
    <property type="entry name" value="PRK08057.1-2"/>
    <property type="match status" value="1"/>
</dbReference>
<dbReference type="PANTHER" id="PTHR36925">
    <property type="entry name" value="COBALT-PRECORRIN-6A REDUCTASE"/>
    <property type="match status" value="1"/>
</dbReference>
<dbReference type="PROSITE" id="PS51014">
    <property type="entry name" value="COBK_CBIJ"/>
    <property type="match status" value="1"/>
</dbReference>
<evidence type="ECO:0000313" key="5">
    <source>
        <dbReference type="Proteomes" id="UP001190466"/>
    </source>
</evidence>
<dbReference type="GO" id="GO:0016491">
    <property type="term" value="F:oxidoreductase activity"/>
    <property type="evidence" value="ECO:0007669"/>
    <property type="project" value="UniProtKB-KW"/>
</dbReference>